<proteinExistence type="predicted"/>
<dbReference type="InterPro" id="IPR018306">
    <property type="entry name" value="Phage_T5_Orf172_DNA-bd"/>
</dbReference>
<evidence type="ECO:0000313" key="4">
    <source>
        <dbReference type="Proteomes" id="UP000254329"/>
    </source>
</evidence>
<dbReference type="Gene3D" id="3.40.50.300">
    <property type="entry name" value="P-loop containing nucleotide triphosphate hydrolases"/>
    <property type="match status" value="1"/>
</dbReference>
<feature type="coiled-coil region" evidence="1">
    <location>
        <begin position="711"/>
        <end position="738"/>
    </location>
</feature>
<dbReference type="SMART" id="SM00974">
    <property type="entry name" value="T5orf172"/>
    <property type="match status" value="1"/>
</dbReference>
<evidence type="ECO:0000259" key="2">
    <source>
        <dbReference type="SMART" id="SM00974"/>
    </source>
</evidence>
<reference evidence="3 4" key="1">
    <citation type="submission" date="2018-06" db="EMBL/GenBank/DDBJ databases">
        <authorList>
            <consortium name="Pathogen Informatics"/>
            <person name="Doyle S."/>
        </authorList>
    </citation>
    <scope>NUCLEOTIDE SEQUENCE [LARGE SCALE GENOMIC DNA]</scope>
    <source>
        <strain evidence="3 4">NCTC1659</strain>
    </source>
</reference>
<dbReference type="Pfam" id="PF10544">
    <property type="entry name" value="T5orf172"/>
    <property type="match status" value="1"/>
</dbReference>
<organism evidence="3 4">
    <name type="scientific">Canicola haemoglobinophilus</name>
    <dbReference type="NCBI Taxonomy" id="733"/>
    <lineage>
        <taxon>Bacteria</taxon>
        <taxon>Pseudomonadati</taxon>
        <taxon>Pseudomonadota</taxon>
        <taxon>Gammaproteobacteria</taxon>
        <taxon>Pasteurellales</taxon>
        <taxon>Pasteurellaceae</taxon>
        <taxon>Canicola</taxon>
    </lineage>
</organism>
<protein>
    <submittedName>
        <fullName evidence="3">Restriction enzyme</fullName>
    </submittedName>
</protein>
<feature type="domain" description="Bacteriophage T5 Orf172 DNA-binding" evidence="2">
    <location>
        <begin position="27"/>
        <end position="112"/>
    </location>
</feature>
<evidence type="ECO:0000313" key="3">
    <source>
        <dbReference type="EMBL" id="STO60430.1"/>
    </source>
</evidence>
<accession>A0A1V4B3M8</accession>
<dbReference type="EMBL" id="UGHF01000001">
    <property type="protein sequence ID" value="STO60430.1"/>
    <property type="molecule type" value="Genomic_DNA"/>
</dbReference>
<dbReference type="SUPFAM" id="SSF52540">
    <property type="entry name" value="P-loop containing nucleoside triphosphate hydrolases"/>
    <property type="match status" value="1"/>
</dbReference>
<keyword evidence="4" id="KW-1185">Reference proteome</keyword>
<dbReference type="Proteomes" id="UP000254329">
    <property type="component" value="Unassembled WGS sequence"/>
</dbReference>
<gene>
    <name evidence="3" type="ORF">NCTC1659_01719</name>
</gene>
<dbReference type="AlphaFoldDB" id="A0A1V4B3M8"/>
<sequence>MNTQLTTNDKVQFSEFKQPRIYAYSDSHFKGCLKVGYTTRQSAEERVREQYPIKTPEQTWKIELDELAVRDNGSLFKDFDVHKVLKKHGIQQLNGEWFQCTLNDLKAALLEVKSGKSNQQKRTLSFGMRPEQANAVNKTRQYFESFKREKANKGKSPRFLWNAKMRFGKTFATYQLAKAMGWQKILILTFKPAVQDAWQEDLQNHIDFEGWQFVAKNGLAYEDARADLPLVCFGSFQDYLGRTKSGGIKPKNEWVHEKNWDCVVFDEYHYGAWRENAKDLFDGEEDKKELSFAESDDLKEFDEELLPITTDHYLYLSGTPFRAISSGEFIEEQIFNWTYSDEQKAKEQWLPELGKNPYLSLPKMVMMTYQLPDSMRDIARKGEFNEFDLNEFFKAQGSGKNATFRYQEEVQKWLNFIQNKLPELTQDTLKMGQKKPKMPFSDVDLLGHLLHTFWFLPNVASCYAMRNLLAEKQNQFFHQYEIIVAAGAEAGIGLDALPPVQNAMTKNPLNTKTITLSCGKLTTGVSVPPWTGILMLRNASSPETYFQAAFRVQTPWVLRGYDDADPNNEEILKEQCYVFDFAPDRALRQIAEYSCRLDTVNTNPEQKVAEFIHFLPVLAYDGSSMKQIDAEGVLDIAMSGTTATLLARRWESALLVNVDNDTLKKIKNSPEALKALENIEGFRSLNQDIETIINKSDSVKKMKKEKGDDLTAKEKKEISDEEKEYKSLRKQIQEKLIKFATRIPVFMYLTDYREHCLRDVITQLEPRLFNKVTGLTQKDFELLVNLGVFNESLMNDAVFKFKRYENASLEYTGIVRYPDLIGLYSTVISREDAEIMGN</sequence>
<evidence type="ECO:0000256" key="1">
    <source>
        <dbReference type="SAM" id="Coils"/>
    </source>
</evidence>
<dbReference type="REBASE" id="431683">
    <property type="entry name" value="Hha1659ORF1717P"/>
</dbReference>
<dbReference type="STRING" id="733.B0186_01045"/>
<name>A0A1V4B3M8_9PAST</name>
<dbReference type="RefSeq" id="WP_078217533.1">
    <property type="nucleotide sequence ID" value="NZ_MUXZ01000004.1"/>
</dbReference>
<dbReference type="InterPro" id="IPR027417">
    <property type="entry name" value="P-loop_NTPase"/>
</dbReference>
<keyword evidence="1" id="KW-0175">Coiled coil</keyword>